<dbReference type="Pfam" id="PF04239">
    <property type="entry name" value="DUF421"/>
    <property type="match status" value="1"/>
</dbReference>
<keyword evidence="5 7" id="KW-1133">Transmembrane helix</keyword>
<feature type="transmembrane region" description="Helical" evidence="7">
    <location>
        <begin position="36"/>
        <end position="53"/>
    </location>
</feature>
<comment type="similarity">
    <text evidence="2">Belongs to the UPF0702 family.</text>
</comment>
<dbReference type="PANTHER" id="PTHR34582">
    <property type="entry name" value="UPF0702 TRANSMEMBRANE PROTEIN YCAP"/>
    <property type="match status" value="1"/>
</dbReference>
<dbReference type="Gene3D" id="3.30.240.20">
    <property type="entry name" value="bsu07140 like domains"/>
    <property type="match status" value="2"/>
</dbReference>
<protein>
    <submittedName>
        <fullName evidence="9">DUF421 domain-containing protein</fullName>
    </submittedName>
</protein>
<keyword evidence="6 7" id="KW-0472">Membrane</keyword>
<keyword evidence="4 7" id="KW-0812">Transmembrane</keyword>
<dbReference type="Proteomes" id="UP000515960">
    <property type="component" value="Chromosome"/>
</dbReference>
<dbReference type="PANTHER" id="PTHR34582:SF6">
    <property type="entry name" value="UPF0702 TRANSMEMBRANE PROTEIN YCAP"/>
    <property type="match status" value="1"/>
</dbReference>
<evidence type="ECO:0000256" key="5">
    <source>
        <dbReference type="ARBA" id="ARBA00022989"/>
    </source>
</evidence>
<name>A0A7G9B1H4_9FIRM</name>
<reference evidence="9 10" key="1">
    <citation type="submission" date="2020-08" db="EMBL/GenBank/DDBJ databases">
        <authorList>
            <person name="Liu C."/>
            <person name="Sun Q."/>
        </authorList>
    </citation>
    <scope>NUCLEOTIDE SEQUENCE [LARGE SCALE GENOMIC DNA]</scope>
    <source>
        <strain evidence="9 10">NSJ-62</strain>
    </source>
</reference>
<evidence type="ECO:0000256" key="4">
    <source>
        <dbReference type="ARBA" id="ARBA00022692"/>
    </source>
</evidence>
<evidence type="ECO:0000256" key="2">
    <source>
        <dbReference type="ARBA" id="ARBA00006448"/>
    </source>
</evidence>
<dbReference type="InterPro" id="IPR023090">
    <property type="entry name" value="UPF0702_alpha/beta_dom_sf"/>
</dbReference>
<dbReference type="RefSeq" id="WP_187331996.1">
    <property type="nucleotide sequence ID" value="NZ_CP060490.1"/>
</dbReference>
<comment type="subcellular location">
    <subcellularLocation>
        <location evidence="1">Cell membrane</location>
        <topology evidence="1">Multi-pass membrane protein</topology>
    </subcellularLocation>
</comment>
<dbReference type="KEGG" id="ohi:H8790_07835"/>
<evidence type="ECO:0000256" key="1">
    <source>
        <dbReference type="ARBA" id="ARBA00004651"/>
    </source>
</evidence>
<proteinExistence type="inferred from homology"/>
<evidence type="ECO:0000256" key="3">
    <source>
        <dbReference type="ARBA" id="ARBA00022475"/>
    </source>
</evidence>
<feature type="domain" description="YetF C-terminal" evidence="8">
    <location>
        <begin position="81"/>
        <end position="211"/>
    </location>
</feature>
<feature type="transmembrane region" description="Helical" evidence="7">
    <location>
        <begin position="6"/>
        <end position="24"/>
    </location>
</feature>
<evidence type="ECO:0000256" key="7">
    <source>
        <dbReference type="SAM" id="Phobius"/>
    </source>
</evidence>
<keyword evidence="3" id="KW-1003">Cell membrane</keyword>
<accession>A0A7G9B1H4</accession>
<evidence type="ECO:0000313" key="10">
    <source>
        <dbReference type="Proteomes" id="UP000515960"/>
    </source>
</evidence>
<dbReference type="AlphaFoldDB" id="A0A7G9B1H4"/>
<evidence type="ECO:0000259" key="8">
    <source>
        <dbReference type="Pfam" id="PF04239"/>
    </source>
</evidence>
<sequence>MIEVLSVAGISLVSLVVLLILTKLMGSKQVSQMTMFDYVIGITIGSIAAELATELEQPIQPLVAMIVYGLVALGITIWTEKSLKARRMLSGKPIILLDKGVIYRENLKKAKLDLSEFLTYCRIEGYFDLNQIQTAVFEHNGKVSFLPKAMQRPATPADFSIQPQQELLQLPLVLDGYALPQNLKRMGKDETWLQRTLSKQGYHGAEEVLLALCDGSNQITVFPMHPPKGPESAGIE</sequence>
<dbReference type="InterPro" id="IPR007353">
    <property type="entry name" value="DUF421"/>
</dbReference>
<gene>
    <name evidence="9" type="ORF">H8790_07835</name>
</gene>
<evidence type="ECO:0000256" key="6">
    <source>
        <dbReference type="ARBA" id="ARBA00023136"/>
    </source>
</evidence>
<keyword evidence="10" id="KW-1185">Reference proteome</keyword>
<organism evidence="9 10">
    <name type="scientific">Oscillibacter hominis</name>
    <dbReference type="NCBI Taxonomy" id="2763056"/>
    <lineage>
        <taxon>Bacteria</taxon>
        <taxon>Bacillati</taxon>
        <taxon>Bacillota</taxon>
        <taxon>Clostridia</taxon>
        <taxon>Eubacteriales</taxon>
        <taxon>Oscillospiraceae</taxon>
        <taxon>Oscillibacter</taxon>
    </lineage>
</organism>
<dbReference type="EMBL" id="CP060490">
    <property type="protein sequence ID" value="QNL43405.1"/>
    <property type="molecule type" value="Genomic_DNA"/>
</dbReference>
<evidence type="ECO:0000313" key="9">
    <source>
        <dbReference type="EMBL" id="QNL43405.1"/>
    </source>
</evidence>
<dbReference type="GO" id="GO:0005886">
    <property type="term" value="C:plasma membrane"/>
    <property type="evidence" value="ECO:0007669"/>
    <property type="project" value="UniProtKB-SubCell"/>
</dbReference>
<feature type="transmembrane region" description="Helical" evidence="7">
    <location>
        <begin position="59"/>
        <end position="78"/>
    </location>
</feature>